<feature type="compositionally biased region" description="Gly residues" evidence="5">
    <location>
        <begin position="995"/>
        <end position="1008"/>
    </location>
</feature>
<feature type="region of interest" description="Disordered" evidence="5">
    <location>
        <begin position="139"/>
        <end position="161"/>
    </location>
</feature>
<keyword evidence="4" id="KW-0175">Coiled coil</keyword>
<feature type="compositionally biased region" description="Low complexity" evidence="5">
    <location>
        <begin position="889"/>
        <end position="902"/>
    </location>
</feature>
<evidence type="ECO:0000256" key="5">
    <source>
        <dbReference type="SAM" id="MobiDB-lite"/>
    </source>
</evidence>
<dbReference type="PANTHER" id="PTHR15107">
    <property type="entry name" value="RETINOBLASTOMA BINDING PROTEIN 8"/>
    <property type="match status" value="1"/>
</dbReference>
<feature type="compositionally biased region" description="Pro residues" evidence="5">
    <location>
        <begin position="1218"/>
        <end position="1227"/>
    </location>
</feature>
<dbReference type="EMBL" id="BNCP01000019">
    <property type="protein sequence ID" value="GIL80718.1"/>
    <property type="molecule type" value="Genomic_DNA"/>
</dbReference>
<evidence type="ECO:0000256" key="1">
    <source>
        <dbReference type="ARBA" id="ARBA00004123"/>
    </source>
</evidence>
<gene>
    <name evidence="7" type="ORF">Vretifemale_10023</name>
    <name evidence="8" type="ORF">Vretimale_9168</name>
</gene>
<dbReference type="InterPro" id="IPR013882">
    <property type="entry name" value="Ctp1_C"/>
</dbReference>
<evidence type="ECO:0000256" key="3">
    <source>
        <dbReference type="ARBA" id="ARBA00023242"/>
    </source>
</evidence>
<feature type="compositionally biased region" description="Polar residues" evidence="5">
    <location>
        <begin position="681"/>
        <end position="692"/>
    </location>
</feature>
<comment type="subcellular location">
    <subcellularLocation>
        <location evidence="1">Nucleus</location>
    </subcellularLocation>
</comment>
<evidence type="ECO:0000256" key="4">
    <source>
        <dbReference type="SAM" id="Coils"/>
    </source>
</evidence>
<feature type="compositionally biased region" description="Polar residues" evidence="5">
    <location>
        <begin position="1088"/>
        <end position="1103"/>
    </location>
</feature>
<feature type="compositionally biased region" description="Acidic residues" evidence="5">
    <location>
        <begin position="844"/>
        <end position="856"/>
    </location>
</feature>
<dbReference type="PANTHER" id="PTHR15107:SF0">
    <property type="entry name" value="DNA ENDONUCLEASE ACTIVATOR CTP1 C-TERMINAL DOMAIN-CONTAINING PROTEIN"/>
    <property type="match status" value="1"/>
</dbReference>
<feature type="coiled-coil region" evidence="4">
    <location>
        <begin position="404"/>
        <end position="438"/>
    </location>
</feature>
<feature type="compositionally biased region" description="Low complexity" evidence="5">
    <location>
        <begin position="1033"/>
        <end position="1050"/>
    </location>
</feature>
<evidence type="ECO:0000313" key="9">
    <source>
        <dbReference type="Proteomes" id="UP000722791"/>
    </source>
</evidence>
<evidence type="ECO:0000259" key="6">
    <source>
        <dbReference type="Pfam" id="PF08573"/>
    </source>
</evidence>
<sequence>MALSEVHAVALEAHSAAQIATEVLGRLSAALGTSSQLMGAWIQERDALYARQRQVEQQLEASQQQVADKKEQVTIQQSCIAQLKAQVRDLNSALHAARTDQQTAQASLDTEREELQRRWQELEQQRGLFNLQRQRIPLPQQQQDHQQQPFPQQHHQQQQGNAVLTPMRATRAEQVHLRTPHGSDKTHQVEGRCVRLDGIGLGVSHSRSDSDVSLPPSHPRTCFVDRVPETLFVGYRLEGLFLDAAGGDSETSLRGATAAGASTEAAAEAVTEAAAMAATGMAVTGADTDCGQLTRLHQGTSAAAGPSALTSAAQAQAQAPEQSAPPNPDGPIAQTEATAIATRKAMARAVAAAAAAAREEAAEVTAAAAVSWASREHELMRDHAAQLEAVWAENKALQMDLQNALSYRRISQQLRAQNQALQQQLHDLRSQLEDLQHQLCEVKAAAALASAAGVQSPQRTVVAAAEPAAASLPGPKGSTAAALNPIRRYVAGEQAGTSAPVATRAGAASAGAAAAAAAVPDANGSGCTCDDVAELVAQCTVLNSEREKYREKYREAKQACREARQLARHWQSAYSRLIAAQEGVEAVHGNDAQQLQTGRPAGDDGAPPLPSPPGRGEGDADGTPVGVAQPGPAQIAPQTHPPLPDVGPEGPTTGNGLGEGERDGSGGGAGPHHRRSGGINGDNSGCAVSSSGRTRRGHESEPLCQRLAAGEEELCRLPFPALLEKASTKTSFTRAARSYEEEDVARLAALTARPTEAFGCGVLWENLRKGREVETGATAAVPVTGEVQRVAAAEQGDTAAIGGGDGGADGDGDAEEDVDMTQEPSEGEEQRQGPRDMIGLAAAAEEEEESCGEELEGYGAGGDSVGLTHQPRLGVARPQTEPRQRRRQLASPQPQLLQQPTQKYRSRSPYKDGEALVHGVLIVEQARGYGRQGAEEAAQQQGEQGPQQMQDQRRRRRRELVADCASDLPAVHPVGTRGAPQGPLHGIGAVSAGAAPGGAGNNGSGGGWLNKRRGRSWDSAEANGSGGTNGWVAAAAAGGRGPAQGQPPAAGLSRISEKMIPGRRYVQQQLPFKQSSKGGTVPKHKLQQQENLQRPRLQPSQPWHQVTDNGRPHINFQTGPMDDNACNGKARTGSGVVTKGLDTDCEIVRSGDFDCLMEPPPQKRKALEGAYADGAAAAIPISFRRASGGAAAPMGKDPGDLLTPHSAAAARRPTAALPNPPPSPRPLPSVEGPSAPKGIAAPRNRGVGATAAATNGAAGVDGGGDGGSRDGPGYKYTTVIRGRAERDGLQAVECAGCRAFYEAVATWGGAVEPCCTHTKQQQQHQNNATTANAAAAAAAVPAASNAVAAGGKGRASLSGAHTGPGVLASALRQAGGRHRFKFAPPATPEGFWDIGFGDTQN</sequence>
<feature type="region of interest" description="Disordered" evidence="5">
    <location>
        <begin position="932"/>
        <end position="959"/>
    </location>
</feature>
<feature type="compositionally biased region" description="Low complexity" evidence="5">
    <location>
        <begin position="139"/>
        <end position="159"/>
    </location>
</feature>
<feature type="compositionally biased region" description="Low complexity" evidence="5">
    <location>
        <begin position="301"/>
        <end position="322"/>
    </location>
</feature>
<feature type="domain" description="DNA endonuclease activator Ctp1 C-terminal" evidence="6">
    <location>
        <begin position="1275"/>
        <end position="1400"/>
    </location>
</feature>
<comment type="caution">
    <text evidence="8">The sequence shown here is derived from an EMBL/GenBank/DDBJ whole genome shotgun (WGS) entry which is preliminary data.</text>
</comment>
<evidence type="ECO:0000313" key="7">
    <source>
        <dbReference type="EMBL" id="GIL80718.1"/>
    </source>
</evidence>
<dbReference type="GO" id="GO:0003684">
    <property type="term" value="F:damaged DNA binding"/>
    <property type="evidence" value="ECO:0007669"/>
    <property type="project" value="TreeGrafter"/>
</dbReference>
<evidence type="ECO:0000256" key="2">
    <source>
        <dbReference type="ARBA" id="ARBA00022763"/>
    </source>
</evidence>
<dbReference type="GO" id="GO:0010792">
    <property type="term" value="P:DNA double-strand break processing involved in repair via single-strand annealing"/>
    <property type="evidence" value="ECO:0007669"/>
    <property type="project" value="TreeGrafter"/>
</dbReference>
<feature type="region of interest" description="Disordered" evidence="5">
    <location>
        <begin position="1188"/>
        <end position="1243"/>
    </location>
</feature>
<feature type="region of interest" description="Disordered" evidence="5">
    <location>
        <begin position="594"/>
        <end position="701"/>
    </location>
</feature>
<accession>A0A8J4LPP9</accession>
<dbReference type="OrthoDB" id="5801062at2759"/>
<organism evidence="8 9">
    <name type="scientific">Volvox reticuliferus</name>
    <dbReference type="NCBI Taxonomy" id="1737510"/>
    <lineage>
        <taxon>Eukaryota</taxon>
        <taxon>Viridiplantae</taxon>
        <taxon>Chlorophyta</taxon>
        <taxon>core chlorophytes</taxon>
        <taxon>Chlorophyceae</taxon>
        <taxon>CS clade</taxon>
        <taxon>Chlamydomonadales</taxon>
        <taxon>Volvocaceae</taxon>
        <taxon>Volvox</taxon>
    </lineage>
</organism>
<evidence type="ECO:0000313" key="8">
    <source>
        <dbReference type="EMBL" id="GIM04631.1"/>
    </source>
</evidence>
<feature type="coiled-coil region" evidence="4">
    <location>
        <begin position="532"/>
        <end position="566"/>
    </location>
</feature>
<reference evidence="8" key="1">
    <citation type="journal article" date="2021" name="Proc. Natl. Acad. Sci. U.S.A.">
        <title>Three genomes in the algal genus Volvox reveal the fate of a haploid sex-determining region after a transition to homothallism.</title>
        <authorList>
            <person name="Yamamoto K."/>
            <person name="Hamaji T."/>
            <person name="Kawai-Toyooka H."/>
            <person name="Matsuzaki R."/>
            <person name="Takahashi F."/>
            <person name="Nishimura Y."/>
            <person name="Kawachi M."/>
            <person name="Noguchi H."/>
            <person name="Minakuchi Y."/>
            <person name="Umen J.G."/>
            <person name="Toyoda A."/>
            <person name="Nozaki H."/>
        </authorList>
    </citation>
    <scope>NUCLEOTIDE SEQUENCE</scope>
    <source>
        <strain evidence="8">NIES-3785</strain>
        <strain evidence="7">NIES-3786</strain>
    </source>
</reference>
<feature type="region of interest" description="Disordered" evidence="5">
    <location>
        <begin position="298"/>
        <end position="333"/>
    </location>
</feature>
<feature type="region of interest" description="Disordered" evidence="5">
    <location>
        <begin position="995"/>
        <end position="1026"/>
    </location>
</feature>
<keyword evidence="2" id="KW-0227">DNA damage</keyword>
<dbReference type="GO" id="GO:0005634">
    <property type="term" value="C:nucleus"/>
    <property type="evidence" value="ECO:0007669"/>
    <property type="project" value="UniProtKB-SubCell"/>
</dbReference>
<dbReference type="EMBL" id="BNCQ01000016">
    <property type="protein sequence ID" value="GIM04631.1"/>
    <property type="molecule type" value="Genomic_DNA"/>
</dbReference>
<feature type="region of interest" description="Disordered" evidence="5">
    <location>
        <begin position="1031"/>
        <end position="1050"/>
    </location>
</feature>
<feature type="region of interest" description="Disordered" evidence="5">
    <location>
        <begin position="1072"/>
        <end position="1103"/>
    </location>
</feature>
<dbReference type="InterPro" id="IPR033316">
    <property type="entry name" value="RBBP8-like"/>
</dbReference>
<feature type="compositionally biased region" description="Acidic residues" evidence="5">
    <location>
        <begin position="808"/>
        <end position="820"/>
    </location>
</feature>
<feature type="compositionally biased region" description="Low complexity" evidence="5">
    <location>
        <begin position="935"/>
        <end position="950"/>
    </location>
</feature>
<evidence type="ECO:0000313" key="10">
    <source>
        <dbReference type="Proteomes" id="UP000747110"/>
    </source>
</evidence>
<dbReference type="Proteomes" id="UP000747110">
    <property type="component" value="Unassembled WGS sequence"/>
</dbReference>
<keyword evidence="10" id="KW-1185">Reference proteome</keyword>
<proteinExistence type="predicted"/>
<keyword evidence="3" id="KW-0539">Nucleus</keyword>
<feature type="compositionally biased region" description="Low complexity" evidence="5">
    <location>
        <begin position="1204"/>
        <end position="1217"/>
    </location>
</feature>
<name>A0A8J4LPP9_9CHLO</name>
<protein>
    <recommendedName>
        <fullName evidence="6">DNA endonuclease activator Ctp1 C-terminal domain-containing protein</fullName>
    </recommendedName>
</protein>
<dbReference type="Proteomes" id="UP000722791">
    <property type="component" value="Unassembled WGS sequence"/>
</dbReference>
<dbReference type="Pfam" id="PF08573">
    <property type="entry name" value="SAE2"/>
    <property type="match status" value="1"/>
</dbReference>
<feature type="region of interest" description="Disordered" evidence="5">
    <location>
        <begin position="795"/>
        <end position="910"/>
    </location>
</feature>
<feature type="coiled-coil region" evidence="4">
    <location>
        <begin position="45"/>
        <end position="125"/>
    </location>
</feature>